<organism evidence="4 5">
    <name type="scientific">Nocardiopsis dassonvillei (strain ATCC 23218 / DSM 43111 / CIP 107115 / JCM 7437 / KCTC 9190 / NBRC 14626 / NCTC 10488 / NRRL B-5397 / IMRU 509)</name>
    <name type="common">Actinomadura dassonvillei</name>
    <dbReference type="NCBI Taxonomy" id="446468"/>
    <lineage>
        <taxon>Bacteria</taxon>
        <taxon>Bacillati</taxon>
        <taxon>Actinomycetota</taxon>
        <taxon>Actinomycetes</taxon>
        <taxon>Streptosporangiales</taxon>
        <taxon>Nocardiopsidaceae</taxon>
        <taxon>Nocardiopsis</taxon>
    </lineage>
</organism>
<dbReference type="GeneID" id="91485257"/>
<dbReference type="PANTHER" id="PTHR22953">
    <property type="entry name" value="ACID PHOSPHATASE RELATED"/>
    <property type="match status" value="1"/>
</dbReference>
<keyword evidence="5" id="KW-1185">Reference proteome</keyword>
<dbReference type="InterPro" id="IPR003961">
    <property type="entry name" value="FN3_dom"/>
</dbReference>
<evidence type="ECO:0000313" key="5">
    <source>
        <dbReference type="Proteomes" id="UP000002219"/>
    </source>
</evidence>
<reference evidence="4 5" key="1">
    <citation type="journal article" date="2010" name="Stand. Genomic Sci.">
        <title>Complete genome sequence of Nocardiopsis dassonvillei type strain (IMRU 509).</title>
        <authorList>
            <person name="Sun H."/>
            <person name="Lapidus A."/>
            <person name="Nolan M."/>
            <person name="Lucas S."/>
            <person name="Del Rio T.G."/>
            <person name="Tice H."/>
            <person name="Cheng J.F."/>
            <person name="Tapia R."/>
            <person name="Han C."/>
            <person name="Goodwin L."/>
            <person name="Pitluck S."/>
            <person name="Pagani I."/>
            <person name="Ivanova N."/>
            <person name="Mavromatis K."/>
            <person name="Mikhailova N."/>
            <person name="Pati A."/>
            <person name="Chen A."/>
            <person name="Palaniappan K."/>
            <person name="Land M."/>
            <person name="Hauser L."/>
            <person name="Chang Y.J."/>
            <person name="Jeffries C.D."/>
            <person name="Djao O.D."/>
            <person name="Rohde M."/>
            <person name="Sikorski J."/>
            <person name="Goker M."/>
            <person name="Woyke T."/>
            <person name="Bristow J."/>
            <person name="Eisen J.A."/>
            <person name="Markowitz V."/>
            <person name="Hugenholtz P."/>
            <person name="Kyrpides N.C."/>
            <person name="Klenk H.P."/>
        </authorList>
    </citation>
    <scope>NUCLEOTIDE SEQUENCE [LARGE SCALE GENOMIC DNA]</scope>
    <source>
        <strain evidence="5">ATCC 23218 / DSM 43111 / CIP 107115 / JCM 7437 / KCTC 9190 / NBRC 14626 / NCTC 10488 / NRRL B-5397 / IMRU 509</strain>
    </source>
</reference>
<dbReference type="SUPFAM" id="SSF56300">
    <property type="entry name" value="Metallo-dependent phosphatases"/>
    <property type="match status" value="1"/>
</dbReference>
<feature type="region of interest" description="Disordered" evidence="2">
    <location>
        <begin position="98"/>
        <end position="125"/>
    </location>
</feature>
<evidence type="ECO:0000313" key="4">
    <source>
        <dbReference type="EMBL" id="ADH68107.1"/>
    </source>
</evidence>
<dbReference type="RefSeq" id="WP_013153714.1">
    <property type="nucleotide sequence ID" value="NC_014210.1"/>
</dbReference>
<dbReference type="HOGENOM" id="CLU_035600_0_0_11"/>
<dbReference type="GO" id="GO:0003993">
    <property type="term" value="F:acid phosphatase activity"/>
    <property type="evidence" value="ECO:0007669"/>
    <property type="project" value="InterPro"/>
</dbReference>
<evidence type="ECO:0000256" key="2">
    <source>
        <dbReference type="SAM" id="MobiDB-lite"/>
    </source>
</evidence>
<evidence type="ECO:0000256" key="1">
    <source>
        <dbReference type="ARBA" id="ARBA00022729"/>
    </source>
</evidence>
<proteinExistence type="predicted"/>
<keyword evidence="1" id="KW-0732">Signal</keyword>
<sequence>MPDASSRAPRPRPVPPRSPRDRSAASGPVRPRSVAFRALAALGGAVLTVGLCACAPEAPPERPVDRVLLSPTAEPSTSQTVTWRAYGAREAFLEIGPEDESAEPTRVRGRATGGEEPGSTFTATATGLEPDTAYRYRIGTGGEGGEVAGGGGGEDGDTGGAVSDWRTFTTAAEGAQPFSFLYFGDIQNDITDEAAPVVRAGLEAAPDAELAVHSGDLIDSADSGSEWDEWFDAFGPAAGSMNHVATPGNHEYDDGLSEHWVPQFRGADNGPDQGADLAETVYHTDYQGVRFVVLNSNYREVPSDGAERWLDTQRRWLERVLADNPHEWTVVTFHHPVFSADPDRDNEPLREAWLPVLEEYDVDLVLQGHDHSYTRGNMAEHRTGDPGTHTGPVYVVAVTGPKTYDAAEDNWTDHGAEVRVQRTDTQTFQTVSVDGDTLEYRSRTADGRVVDSFTIVRDGDGKRVTDGS</sequence>
<dbReference type="eggNOG" id="COG1409">
    <property type="taxonomic scope" value="Bacteria"/>
</dbReference>
<dbReference type="InterPro" id="IPR004843">
    <property type="entry name" value="Calcineurin-like_PHP"/>
</dbReference>
<protein>
    <submittedName>
        <fullName evidence="4">Metallophosphoesterase</fullName>
    </submittedName>
</protein>
<dbReference type="AlphaFoldDB" id="D7AYU5"/>
<dbReference type="Pfam" id="PF00149">
    <property type="entry name" value="Metallophos"/>
    <property type="match status" value="1"/>
</dbReference>
<dbReference type="InterPro" id="IPR039331">
    <property type="entry name" value="PAPs-like"/>
</dbReference>
<dbReference type="Gene3D" id="3.60.21.10">
    <property type="match status" value="1"/>
</dbReference>
<evidence type="ECO:0000259" key="3">
    <source>
        <dbReference type="PROSITE" id="PS50853"/>
    </source>
</evidence>
<dbReference type="SUPFAM" id="SSF49363">
    <property type="entry name" value="Purple acid phosphatase, N-terminal domain"/>
    <property type="match status" value="1"/>
</dbReference>
<name>D7AYU5_NOCDD</name>
<feature type="region of interest" description="Disordered" evidence="2">
    <location>
        <begin position="1"/>
        <end position="30"/>
    </location>
</feature>
<dbReference type="InterPro" id="IPR029052">
    <property type="entry name" value="Metallo-depent_PP-like"/>
</dbReference>
<gene>
    <name evidence="4" type="ordered locus">Ndas_2692</name>
</gene>
<dbReference type="PROSITE" id="PS50853">
    <property type="entry name" value="FN3"/>
    <property type="match status" value="1"/>
</dbReference>
<dbReference type="PANTHER" id="PTHR22953:SF153">
    <property type="entry name" value="PURPLE ACID PHOSPHATASE"/>
    <property type="match status" value="1"/>
</dbReference>
<dbReference type="EMBL" id="CP002040">
    <property type="protein sequence ID" value="ADH68107.1"/>
    <property type="molecule type" value="Genomic_DNA"/>
</dbReference>
<dbReference type="InterPro" id="IPR008963">
    <property type="entry name" value="Purple_acid_Pase-like_N"/>
</dbReference>
<dbReference type="Proteomes" id="UP000002219">
    <property type="component" value="Chromosome 1"/>
</dbReference>
<accession>D7AYU5</accession>
<feature type="domain" description="Fibronectin type-III" evidence="3">
    <location>
        <begin position="59"/>
        <end position="173"/>
    </location>
</feature>
<dbReference type="GO" id="GO:0046872">
    <property type="term" value="F:metal ion binding"/>
    <property type="evidence" value="ECO:0007669"/>
    <property type="project" value="InterPro"/>
</dbReference>
<dbReference type="InterPro" id="IPR015914">
    <property type="entry name" value="PAPs_N"/>
</dbReference>
<dbReference type="KEGG" id="nda:Ndas_2692"/>
<dbReference type="OrthoDB" id="9804511at2"/>
<dbReference type="STRING" id="446468.Ndas_2692"/>
<dbReference type="Pfam" id="PF16656">
    <property type="entry name" value="Pur_ac_phosph_N"/>
    <property type="match status" value="1"/>
</dbReference>